<dbReference type="PANTHER" id="PTHR33362">
    <property type="entry name" value="SIALIC ACID TRAP TRANSPORTER PERMEASE PROTEIN SIAT-RELATED"/>
    <property type="match status" value="1"/>
</dbReference>
<evidence type="ECO:0000256" key="3">
    <source>
        <dbReference type="ARBA" id="ARBA00022475"/>
    </source>
</evidence>
<protein>
    <submittedName>
        <fullName evidence="11">TRAP transporter large permease subunit</fullName>
    </submittedName>
</protein>
<feature type="transmembrane region" description="Helical" evidence="8">
    <location>
        <begin position="70"/>
        <end position="88"/>
    </location>
</feature>
<feature type="transmembrane region" description="Helical" evidence="8">
    <location>
        <begin position="180"/>
        <end position="200"/>
    </location>
</feature>
<proteinExistence type="predicted"/>
<dbReference type="EMBL" id="CP034345">
    <property type="protein sequence ID" value="QGX94572.1"/>
    <property type="molecule type" value="Genomic_DNA"/>
</dbReference>
<sequence>MSTDTRVKTGLQQSLGRIEPGIDQVERWLRLVLKWASICGLIGIAVAINLNVVARYAFGFSFGWANPLSVVLDLYVTYVGGAVAYYVGDHVSVSYLYRKFSDRVRRSLTMINNGLILVLGVAMLWFGSQLALNQSSSQHALLGVSLFWTQLPLAVGGLYVSVESTRRIVEAAGEDLEANSVGAIGTFLAFSAVALALYAVGLPLPRNAVLEVGLVFVALIAMILLNVPVAFGMALSTLLFLLVFPNSLDILQPLLVVQQMGQAIGGFSILAIPMFIYAGRLMTATGITRRIIDFANLLVGRLRAGLSHVNVVTSMLFAGISGSAVADTAAVGSVLIPAMKEEGYDSGYASAITCSSSIIGPIIPPSIIMIVFAITIPEVGVSALFIAGVVPGILFGLGLMVATYAIGWRTDWERVPEVDSADRPSAGEALSITRDALLALVMPVIIVGGILSGVFTPTEAGAVAVGYTLLVGVFVYDEMDLESFVEASYSTVTMAGVTLFIIGAARPITYLMAIKSVPEAVGSALFALTQHPTALILLIVGILAVLAMFIESIANILLWAPVFTPLVVRVGGDPLHFAVVMIMTLAMGMITPPLGVTLFVAAPIADTDIETITKNLVWFFLVEAVVLLSVILFPEIALWLPRALGYA</sequence>
<evidence type="ECO:0000256" key="6">
    <source>
        <dbReference type="ARBA" id="ARBA00022989"/>
    </source>
</evidence>
<feature type="domain" description="Tripartite ATP-independent periplasmic transporters DctQ component" evidence="9">
    <location>
        <begin position="44"/>
        <end position="171"/>
    </location>
</feature>
<keyword evidence="5 8" id="KW-0812">Transmembrane</keyword>
<evidence type="ECO:0000256" key="5">
    <source>
        <dbReference type="ARBA" id="ARBA00022692"/>
    </source>
</evidence>
<reference evidence="11 12" key="1">
    <citation type="submission" date="2018-12" db="EMBL/GenBank/DDBJ databases">
        <title>Complete genome sequence of Haloplanus rallus MBLA0036.</title>
        <authorList>
            <person name="Nam Y.-d."/>
            <person name="Kang J."/>
            <person name="Chung W.-H."/>
            <person name="Park Y.S."/>
        </authorList>
    </citation>
    <scope>NUCLEOTIDE SEQUENCE [LARGE SCALE GENOMIC DNA]</scope>
    <source>
        <strain evidence="11 12">MBLA0036</strain>
    </source>
</reference>
<dbReference type="Pfam" id="PF04290">
    <property type="entry name" value="DctQ"/>
    <property type="match status" value="1"/>
</dbReference>
<keyword evidence="3" id="KW-1003">Cell membrane</keyword>
<dbReference type="NCBIfam" id="TIGR00786">
    <property type="entry name" value="dctM"/>
    <property type="match status" value="1"/>
</dbReference>
<evidence type="ECO:0000259" key="10">
    <source>
        <dbReference type="Pfam" id="PF06808"/>
    </source>
</evidence>
<feature type="transmembrane region" description="Helical" evidence="8">
    <location>
        <begin position="35"/>
        <end position="58"/>
    </location>
</feature>
<feature type="transmembrane region" description="Helical" evidence="8">
    <location>
        <begin position="488"/>
        <end position="513"/>
    </location>
</feature>
<feature type="transmembrane region" description="Helical" evidence="8">
    <location>
        <begin position="534"/>
        <end position="557"/>
    </location>
</feature>
<feature type="domain" description="TRAP C4-dicarboxylate transport system permease DctM subunit" evidence="10">
    <location>
        <begin position="216"/>
        <end position="636"/>
    </location>
</feature>
<feature type="transmembrane region" description="Helical" evidence="8">
    <location>
        <begin position="577"/>
        <end position="604"/>
    </location>
</feature>
<keyword evidence="4" id="KW-0997">Cell inner membrane</keyword>
<keyword evidence="7 8" id="KW-0472">Membrane</keyword>
<name>A0A6B9F5B0_9EURY</name>
<evidence type="ECO:0000256" key="7">
    <source>
        <dbReference type="ARBA" id="ARBA00023136"/>
    </source>
</evidence>
<feature type="transmembrane region" description="Helical" evidence="8">
    <location>
        <begin position="348"/>
        <end position="376"/>
    </location>
</feature>
<dbReference type="InterPro" id="IPR055348">
    <property type="entry name" value="DctQ"/>
</dbReference>
<evidence type="ECO:0000256" key="1">
    <source>
        <dbReference type="ARBA" id="ARBA00004429"/>
    </source>
</evidence>
<dbReference type="OrthoDB" id="200143at2157"/>
<feature type="transmembrane region" description="Helical" evidence="8">
    <location>
        <begin position="383"/>
        <end position="406"/>
    </location>
</feature>
<evidence type="ECO:0000313" key="11">
    <source>
        <dbReference type="EMBL" id="QGX94572.1"/>
    </source>
</evidence>
<dbReference type="AlphaFoldDB" id="A0A6B9F5B0"/>
<dbReference type="Proteomes" id="UP000428325">
    <property type="component" value="Chromosome"/>
</dbReference>
<feature type="transmembrane region" description="Helical" evidence="8">
    <location>
        <begin position="263"/>
        <end position="282"/>
    </location>
</feature>
<keyword evidence="12" id="KW-1185">Reference proteome</keyword>
<evidence type="ECO:0000256" key="8">
    <source>
        <dbReference type="SAM" id="Phobius"/>
    </source>
</evidence>
<dbReference type="RefSeq" id="WP_157688849.1">
    <property type="nucleotide sequence ID" value="NZ_CP034345.1"/>
</dbReference>
<dbReference type="InterPro" id="IPR004681">
    <property type="entry name" value="TRAP_DctM"/>
</dbReference>
<dbReference type="GO" id="GO:0022857">
    <property type="term" value="F:transmembrane transporter activity"/>
    <property type="evidence" value="ECO:0007669"/>
    <property type="project" value="TreeGrafter"/>
</dbReference>
<evidence type="ECO:0000256" key="4">
    <source>
        <dbReference type="ARBA" id="ARBA00022519"/>
    </source>
</evidence>
<keyword evidence="2" id="KW-0813">Transport</keyword>
<gene>
    <name evidence="11" type="ORF">EI982_07105</name>
</gene>
<feature type="transmembrane region" description="Helical" evidence="8">
    <location>
        <begin position="616"/>
        <end position="640"/>
    </location>
</feature>
<organism evidence="11 12">
    <name type="scientific">Haloplanus rallus</name>
    <dbReference type="NCBI Taxonomy" id="1816183"/>
    <lineage>
        <taxon>Archaea</taxon>
        <taxon>Methanobacteriati</taxon>
        <taxon>Methanobacteriota</taxon>
        <taxon>Stenosarchaea group</taxon>
        <taxon>Halobacteria</taxon>
        <taxon>Halobacteriales</taxon>
        <taxon>Haloferacaceae</taxon>
        <taxon>Haloplanus</taxon>
    </lineage>
</organism>
<dbReference type="InterPro" id="IPR010656">
    <property type="entry name" value="DctM"/>
</dbReference>
<evidence type="ECO:0000313" key="12">
    <source>
        <dbReference type="Proteomes" id="UP000428325"/>
    </source>
</evidence>
<feature type="transmembrane region" description="Helical" evidence="8">
    <location>
        <begin position="436"/>
        <end position="455"/>
    </location>
</feature>
<dbReference type="Pfam" id="PF06808">
    <property type="entry name" value="DctM"/>
    <property type="match status" value="1"/>
</dbReference>
<feature type="transmembrane region" description="Helical" evidence="8">
    <location>
        <begin position="311"/>
        <end position="336"/>
    </location>
</feature>
<dbReference type="GO" id="GO:0005886">
    <property type="term" value="C:plasma membrane"/>
    <property type="evidence" value="ECO:0007669"/>
    <property type="project" value="UniProtKB-SubCell"/>
</dbReference>
<evidence type="ECO:0000256" key="2">
    <source>
        <dbReference type="ARBA" id="ARBA00022448"/>
    </source>
</evidence>
<dbReference type="PANTHER" id="PTHR33362:SF2">
    <property type="entry name" value="TRAP TRANSPORTER LARGE PERMEASE PROTEIN"/>
    <property type="match status" value="1"/>
</dbReference>
<keyword evidence="6 8" id="KW-1133">Transmembrane helix</keyword>
<comment type="subcellular location">
    <subcellularLocation>
        <location evidence="1">Cell inner membrane</location>
        <topology evidence="1">Multi-pass membrane protein</topology>
    </subcellularLocation>
</comment>
<dbReference type="GeneID" id="99245868"/>
<feature type="transmembrane region" description="Helical" evidence="8">
    <location>
        <begin position="212"/>
        <end position="243"/>
    </location>
</feature>
<feature type="transmembrane region" description="Helical" evidence="8">
    <location>
        <begin position="460"/>
        <end position="476"/>
    </location>
</feature>
<feature type="transmembrane region" description="Helical" evidence="8">
    <location>
        <begin position="108"/>
        <end position="128"/>
    </location>
</feature>
<dbReference type="KEGG" id="hra:EI982_07105"/>
<evidence type="ECO:0000259" key="9">
    <source>
        <dbReference type="Pfam" id="PF04290"/>
    </source>
</evidence>
<accession>A0A6B9F5B0</accession>